<protein>
    <submittedName>
        <fullName evidence="2">IS1595 family transposase</fullName>
    </submittedName>
</protein>
<dbReference type="NCBIfam" id="NF033547">
    <property type="entry name" value="transpos_IS1595"/>
    <property type="match status" value="1"/>
</dbReference>
<dbReference type="Proteomes" id="UP000501060">
    <property type="component" value="Chromosome"/>
</dbReference>
<dbReference type="InterPro" id="IPR053164">
    <property type="entry name" value="IS1016-like_transposase"/>
</dbReference>
<dbReference type="EMBL" id="CP051481">
    <property type="protein sequence ID" value="QJG66836.1"/>
    <property type="molecule type" value="Genomic_DNA"/>
</dbReference>
<evidence type="ECO:0000313" key="3">
    <source>
        <dbReference type="Proteomes" id="UP000501060"/>
    </source>
</evidence>
<dbReference type="Pfam" id="PF12762">
    <property type="entry name" value="DDE_Tnp_IS1595"/>
    <property type="match status" value="1"/>
</dbReference>
<organism evidence="2 3">
    <name type="scientific">Mycoplasma phocoenae</name>
    <dbReference type="NCBI Taxonomy" id="754517"/>
    <lineage>
        <taxon>Bacteria</taxon>
        <taxon>Bacillati</taxon>
        <taxon>Mycoplasmatota</taxon>
        <taxon>Mollicutes</taxon>
        <taxon>Mycoplasmataceae</taxon>
        <taxon>Mycoplasma</taxon>
    </lineage>
</organism>
<gene>
    <name evidence="2" type="ORF">HGG69_00620</name>
</gene>
<name>A0A858U7X7_9MOLU</name>
<proteinExistence type="predicted"/>
<keyword evidence="3" id="KW-1185">Reference proteome</keyword>
<dbReference type="KEGG" id="mphe:HGG69_00620"/>
<evidence type="ECO:0000313" key="2">
    <source>
        <dbReference type="EMBL" id="QJG66836.1"/>
    </source>
</evidence>
<accession>A0A858U7X7</accession>
<dbReference type="InterPro" id="IPR024445">
    <property type="entry name" value="Tnp_ISXO2-like"/>
</dbReference>
<dbReference type="SMART" id="SM01126">
    <property type="entry name" value="DDE_Tnp_IS1595"/>
    <property type="match status" value="1"/>
</dbReference>
<evidence type="ECO:0000259" key="1">
    <source>
        <dbReference type="SMART" id="SM01126"/>
    </source>
</evidence>
<sequence length="295" mass="34573">MFNPYDIKNLKKDYGTDKKCLDYIYNLKYKDLNHCLKCGVITKHYNVEGTKRYVAKCGHTLFPCKDTIFENSSTPLSLWFHAIFLFSISKNGVSAKELERSLGITYKTAWRMSHKIRELMNDEGNIMFEGITEVDETYVGGRETNKHQRVRNTDLSHFKQKASIMGAKNRDSNKVKFELVNKVDDKTISAFLGTNISKDSTIISDEWKGYQRVLKDVDDWFNHRVVNHSNKEYVRYEDIRVSTNGIEGMWSCLKRGLKGTYIKVSKKHLPYYLNEFEFRQNHNDDVIFKEIIKNI</sequence>
<feature type="domain" description="ISXO2-like transposase" evidence="1">
    <location>
        <begin position="127"/>
        <end position="281"/>
    </location>
</feature>
<dbReference type="PANTHER" id="PTHR47163">
    <property type="entry name" value="DDE_TNP_IS1595 DOMAIN-CONTAINING PROTEIN"/>
    <property type="match status" value="1"/>
</dbReference>
<dbReference type="AlphaFoldDB" id="A0A858U7X7"/>
<reference evidence="2 3" key="1">
    <citation type="submission" date="2020-04" db="EMBL/GenBank/DDBJ databases">
        <title>Novel Mycoplasma species detected in Phocoena phocoena (harbor porpoise) from the USA.</title>
        <authorList>
            <person name="Volokhov D.V."/>
        </authorList>
    </citation>
    <scope>NUCLEOTIDE SEQUENCE [LARGE SCALE GENOMIC DNA]</scope>
    <source>
        <strain evidence="2 3">Phocoena C-264-GEN</strain>
    </source>
</reference>
<dbReference type="RefSeq" id="WP_169604887.1">
    <property type="nucleotide sequence ID" value="NZ_CP051481.1"/>
</dbReference>
<dbReference type="PANTHER" id="PTHR47163:SF2">
    <property type="entry name" value="SI:DKEY-17M8.2"/>
    <property type="match status" value="1"/>
</dbReference>